<comment type="caution">
    <text evidence="1">The sequence shown here is derived from an EMBL/GenBank/DDBJ whole genome shotgun (WGS) entry which is preliminary data.</text>
</comment>
<evidence type="ECO:0000313" key="1">
    <source>
        <dbReference type="EMBL" id="CDL81418.1"/>
    </source>
</evidence>
<name>W1IUD1_9GAMM</name>
<protein>
    <submittedName>
        <fullName evidence="1">Uncharacterized protein</fullName>
    </submittedName>
</protein>
<organism evidence="1 2">
    <name type="scientific">Xenorhabdus szentirmaii DSM 16338</name>
    <dbReference type="NCBI Taxonomy" id="1427518"/>
    <lineage>
        <taxon>Bacteria</taxon>
        <taxon>Pseudomonadati</taxon>
        <taxon>Pseudomonadota</taxon>
        <taxon>Gammaproteobacteria</taxon>
        <taxon>Enterobacterales</taxon>
        <taxon>Morganellaceae</taxon>
        <taxon>Xenorhabdus</taxon>
    </lineage>
</organism>
<evidence type="ECO:0000313" key="2">
    <source>
        <dbReference type="Proteomes" id="UP000019202"/>
    </source>
</evidence>
<reference evidence="1" key="1">
    <citation type="submission" date="2013-11" db="EMBL/GenBank/DDBJ databases">
        <title>Draft genome sequence and annotation of the entomopathogenic bacteria, Xenorhabdus cabanillasi strain JM26 and Xenorhabdus szentirmai strain DSM 16338.</title>
        <authorList>
            <person name="Gualtieri M."/>
            <person name="Ogier J.C."/>
            <person name="Pages S."/>
            <person name="Givaudan A."/>
            <person name="Gaudriault S."/>
        </authorList>
    </citation>
    <scope>NUCLEOTIDE SEQUENCE [LARGE SCALE GENOMIC DNA]</scope>
    <source>
        <strain evidence="1">DSM 16338</strain>
    </source>
</reference>
<dbReference type="AlphaFoldDB" id="W1IUD1"/>
<sequence>MAVYSMCCQTPSPAGVNKDPVKQNLQRTDRVSECSARKGIIQRKLRCNAEEIKPEKGIM</sequence>
<accession>W1IUD1</accession>
<dbReference type="Proteomes" id="UP000019202">
    <property type="component" value="Unassembled WGS sequence"/>
</dbReference>
<proteinExistence type="predicted"/>
<gene>
    <name evidence="1" type="ORF">XSR1_130023</name>
</gene>
<dbReference type="EMBL" id="CBXF010000035">
    <property type="protein sequence ID" value="CDL81418.1"/>
    <property type="molecule type" value="Genomic_DNA"/>
</dbReference>
<keyword evidence="2" id="KW-1185">Reference proteome</keyword>